<dbReference type="Pfam" id="PF13692">
    <property type="entry name" value="Glyco_trans_1_4"/>
    <property type="match status" value="1"/>
</dbReference>
<proteinExistence type="predicted"/>
<dbReference type="EMBL" id="CABFVA020000065">
    <property type="protein sequence ID" value="VVM06279.1"/>
    <property type="molecule type" value="Genomic_DNA"/>
</dbReference>
<dbReference type="SUPFAM" id="SSF53756">
    <property type="entry name" value="UDP-Glycosyltransferase/glycogen phosphorylase"/>
    <property type="match status" value="1"/>
</dbReference>
<dbReference type="AlphaFoldDB" id="A0A5E6MAP9"/>
<feature type="domain" description="Glycosyltransferase subfamily 4-like N-terminal" evidence="1">
    <location>
        <begin position="442"/>
        <end position="611"/>
    </location>
</feature>
<dbReference type="CDD" id="cd03814">
    <property type="entry name" value="GT4-like"/>
    <property type="match status" value="1"/>
</dbReference>
<evidence type="ECO:0000313" key="2">
    <source>
        <dbReference type="EMBL" id="VVM06279.1"/>
    </source>
</evidence>
<dbReference type="Proteomes" id="UP000334923">
    <property type="component" value="Unassembled WGS sequence"/>
</dbReference>
<accession>A0A5E6MAP9</accession>
<dbReference type="OrthoDB" id="9802525at2"/>
<keyword evidence="3" id="KW-1185">Reference proteome</keyword>
<evidence type="ECO:0000259" key="1">
    <source>
        <dbReference type="Pfam" id="PF13439"/>
    </source>
</evidence>
<name>A0A5E6MAP9_9BACT</name>
<dbReference type="SUPFAM" id="SSF89550">
    <property type="entry name" value="PHP domain-like"/>
    <property type="match status" value="1"/>
</dbReference>
<dbReference type="EC" id="2.4.1.-" evidence="2"/>
<keyword evidence="2" id="KW-0328">Glycosyltransferase</keyword>
<dbReference type="GO" id="GO:0016757">
    <property type="term" value="F:glycosyltransferase activity"/>
    <property type="evidence" value="ECO:0007669"/>
    <property type="project" value="UniProtKB-KW"/>
</dbReference>
<dbReference type="InterPro" id="IPR028098">
    <property type="entry name" value="Glyco_trans_4-like_N"/>
</dbReference>
<evidence type="ECO:0000313" key="3">
    <source>
        <dbReference type="Proteomes" id="UP000334923"/>
    </source>
</evidence>
<dbReference type="RefSeq" id="WP_142659964.1">
    <property type="nucleotide sequence ID" value="NZ_CABFVA020000065.1"/>
</dbReference>
<dbReference type="PANTHER" id="PTHR45947:SF3">
    <property type="entry name" value="SULFOQUINOVOSYL TRANSFERASE SQD2"/>
    <property type="match status" value="1"/>
</dbReference>
<dbReference type="PANTHER" id="PTHR45947">
    <property type="entry name" value="SULFOQUINOVOSYL TRANSFERASE SQD2"/>
    <property type="match status" value="1"/>
</dbReference>
<organism evidence="2 3">
    <name type="scientific">Methylacidimicrobium tartarophylax</name>
    <dbReference type="NCBI Taxonomy" id="1041768"/>
    <lineage>
        <taxon>Bacteria</taxon>
        <taxon>Pseudomonadati</taxon>
        <taxon>Verrucomicrobiota</taxon>
        <taxon>Methylacidimicrobium</taxon>
    </lineage>
</organism>
<keyword evidence="2" id="KW-0808">Transferase</keyword>
<gene>
    <name evidence="2" type="primary">mgtA</name>
    <name evidence="2" type="ORF">MAMT_01098</name>
</gene>
<dbReference type="Gene3D" id="3.20.20.140">
    <property type="entry name" value="Metal-dependent hydrolases"/>
    <property type="match status" value="1"/>
</dbReference>
<reference evidence="2 3" key="1">
    <citation type="submission" date="2019-09" db="EMBL/GenBank/DDBJ databases">
        <authorList>
            <person name="Cremers G."/>
        </authorList>
    </citation>
    <scope>NUCLEOTIDE SEQUENCE [LARGE SCALE GENOMIC DNA]</scope>
    <source>
        <strain evidence="2">4A</strain>
    </source>
</reference>
<protein>
    <submittedName>
        <fullName evidence="2">GDP-mannose-dependent alpha-mannosyltransferase</fullName>
        <ecNumber evidence="2">2.4.1.-</ecNumber>
    </submittedName>
</protein>
<dbReference type="Gene3D" id="3.40.50.2000">
    <property type="entry name" value="Glycogen Phosphorylase B"/>
    <property type="match status" value="2"/>
</dbReference>
<dbReference type="InterPro" id="IPR050194">
    <property type="entry name" value="Glycosyltransferase_grp1"/>
</dbReference>
<dbReference type="InterPro" id="IPR016195">
    <property type="entry name" value="Pol/histidinol_Pase-like"/>
</dbReference>
<dbReference type="Pfam" id="PF13439">
    <property type="entry name" value="Glyco_transf_4"/>
    <property type="match status" value="1"/>
</dbReference>
<sequence length="801" mass="89077">MSRVDLHLHSRYSDRPSEWILRRIGCRQSYTDPETLYQKLADAGMRWKTITDHDRIDGCLEMRERHPDVFLSEEVTTFFPDGCEIHLLVWNIRESDHARIQQLAPNIEDLAAFLRANKIPHAVAHPLEKLNGKLSPDHFEKLILLFRAFETADGNRPGLPQEIARLCLLSLTPERIVEMSKRQGIAPLDGECHRKIFVGGSNDHGGLALGSLWTEADDEGTPEGFFRALFAGKGRTGGGEPGDPARVSIAVYNLGFQYAQERLRQSAPLAAALMQKIAERFVSGKNPTAFSLGERIGHLAEAVRSGQVFELLKPGEGTLVRAFADFFTNAGVRGEIDRIIGRASSPVDASFRVASYLVNQLAYRLVSSAAAQLGRGSILEAFQSLAGLLPVTAAAVPHLLAFQRQGFDRRFVRDLCRRYLPAPPAEILSCKRAWFTDTLDEVNGVTRTIQAMARASAQAGADLTVVTSRAHPKVDGLRFRNFPPIGEFSIPEYELQKLAFPPFFDLLEFVHKERFTELIVSTPGPMGLCALAIGKILGLRTVGIYHTDFPQYTRFLSQDPWMEGLAWSYMDWFYGQMAKTYVNSAAYLRSWIDRGLPAEKLAILPRGIEVQAFHPSFRQADFWKRRGATGPVLLYVGRISKEKELGFLPAVAETLHRRGLKFTLAFVGEGPYRRELTRLLPDALFAGILTGRELSEAYASADLFVFPSTTDTFGNAVLEAMASGLPVVVSDEGGPPELLGQFGIGHVCRARSREEWAAAISLLLTSPPSFAEREKMAEAVRRAWNWEQAFAQFWESVGSLA</sequence>